<evidence type="ECO:0000313" key="4">
    <source>
        <dbReference type="RefSeq" id="XP_022093895.1"/>
    </source>
</evidence>
<dbReference type="PANTHER" id="PTHR20883:SF46">
    <property type="entry name" value="PHYTANOYL-COA HYDROXYLASE"/>
    <property type="match status" value="1"/>
</dbReference>
<dbReference type="SUPFAM" id="SSF51197">
    <property type="entry name" value="Clavaminate synthase-like"/>
    <property type="match status" value="1"/>
</dbReference>
<reference evidence="4" key="1">
    <citation type="submission" date="2025-08" db="UniProtKB">
        <authorList>
            <consortium name="RefSeq"/>
        </authorList>
    </citation>
    <scope>IDENTIFICATION</scope>
</reference>
<dbReference type="GeneID" id="110981039"/>
<dbReference type="RefSeq" id="XP_022093895.1">
    <property type="nucleotide sequence ID" value="XM_022238203.1"/>
</dbReference>
<dbReference type="AlphaFoldDB" id="A0A8B7YN69"/>
<accession>A0A8B7YN69</accession>
<dbReference type="KEGG" id="aplc:110981039"/>
<dbReference type="Gene3D" id="2.60.120.620">
    <property type="entry name" value="q2cbj1_9rhob like domain"/>
    <property type="match status" value="1"/>
</dbReference>
<dbReference type="PANTHER" id="PTHR20883">
    <property type="entry name" value="PHYTANOYL-COA DIOXYGENASE DOMAIN CONTAINING 1"/>
    <property type="match status" value="1"/>
</dbReference>
<evidence type="ECO:0000256" key="2">
    <source>
        <dbReference type="SAM" id="MobiDB-lite"/>
    </source>
</evidence>
<feature type="region of interest" description="Disordered" evidence="2">
    <location>
        <begin position="1"/>
        <end position="20"/>
    </location>
</feature>
<name>A0A8B7YN69_ACAPL</name>
<gene>
    <name evidence="4" type="primary">LOC110981039</name>
</gene>
<evidence type="ECO:0000313" key="3">
    <source>
        <dbReference type="Proteomes" id="UP000694845"/>
    </source>
</evidence>
<protein>
    <submittedName>
        <fullName evidence="4">Phytanoyl-CoA dioxygenase domain-containing protein 1-like isoform X1</fullName>
    </submittedName>
</protein>
<feature type="compositionally biased region" description="Basic residues" evidence="2">
    <location>
        <begin position="1"/>
        <end position="10"/>
    </location>
</feature>
<evidence type="ECO:0000256" key="1">
    <source>
        <dbReference type="ARBA" id="ARBA00001962"/>
    </source>
</evidence>
<dbReference type="InterPro" id="IPR008775">
    <property type="entry name" value="Phytyl_CoA_dOase-like"/>
</dbReference>
<dbReference type="Proteomes" id="UP000694845">
    <property type="component" value="Unplaced"/>
</dbReference>
<comment type="cofactor">
    <cofactor evidence="1">
        <name>Fe cation</name>
        <dbReference type="ChEBI" id="CHEBI:24875"/>
    </cofactor>
</comment>
<dbReference type="Pfam" id="PF05721">
    <property type="entry name" value="PhyH"/>
    <property type="match status" value="1"/>
</dbReference>
<keyword evidence="3" id="KW-1185">Reference proteome</keyword>
<dbReference type="OMA" id="QDGYYFM"/>
<dbReference type="OrthoDB" id="445007at2759"/>
<organism evidence="3 4">
    <name type="scientific">Acanthaster planci</name>
    <name type="common">Crown-of-thorns starfish</name>
    <dbReference type="NCBI Taxonomy" id="133434"/>
    <lineage>
        <taxon>Eukaryota</taxon>
        <taxon>Metazoa</taxon>
        <taxon>Echinodermata</taxon>
        <taxon>Eleutherozoa</taxon>
        <taxon>Asterozoa</taxon>
        <taxon>Asteroidea</taxon>
        <taxon>Valvatacea</taxon>
        <taxon>Valvatida</taxon>
        <taxon>Acanthasteridae</taxon>
        <taxon>Acanthaster</taxon>
    </lineage>
</organism>
<proteinExistence type="predicted"/>
<sequence length="276" mass="31699">MAASPKAKKQKTGEGAVSSWPRFSERLDESKIAEMFKEKGYIRADTFISEDELKTIKKELKRYQIDVVPDLPPKMAFYEEKGNKDTIIRLERMLDHDEFFKDLGESPAFNGLADLLLNEECIPNNVQYFSKPPGAKCTPPHQDGKYFMHDRGITFWLALDNVDVETGCLYYVPKSDRKGELEHCKTDALGFSQALVDYQDWMTETEEEMPATKGTLLGHHPYMVHRAGENKSEERWRPALGLTYWAKSAVNDKELQKKHADYHAKLMSELADKGRI</sequence>